<sequence>EIRVTLDSSNISSSPGLDRVDFCLLKILPDNLLACFLSILNQLFLYVTFPIQCLHSLVYLIPKPHGIDLCPISLISCPIKLVERMLLNRLYWLSKSPSSPLPSLFPSNQFGFCKFRPRQDNIILFTSSNLSKKQYPFSKQ</sequence>
<evidence type="ECO:0000313" key="1">
    <source>
        <dbReference type="EMBL" id="KYN17436.1"/>
    </source>
</evidence>
<name>A0A151J4D4_9HYME</name>
<dbReference type="STRING" id="471704.A0A151J4D4"/>
<dbReference type="AlphaFoldDB" id="A0A151J4D4"/>
<dbReference type="EMBL" id="KQ980157">
    <property type="protein sequence ID" value="KYN17436.1"/>
    <property type="molecule type" value="Genomic_DNA"/>
</dbReference>
<evidence type="ECO:0000313" key="2">
    <source>
        <dbReference type="Proteomes" id="UP000078492"/>
    </source>
</evidence>
<dbReference type="Proteomes" id="UP000078492">
    <property type="component" value="Unassembled WGS sequence"/>
</dbReference>
<reference evidence="1 2" key="1">
    <citation type="submission" date="2015-09" db="EMBL/GenBank/DDBJ databases">
        <title>Trachymyrmex cornetzi WGS genome.</title>
        <authorList>
            <person name="Nygaard S."/>
            <person name="Hu H."/>
            <person name="Boomsma J."/>
            <person name="Zhang G."/>
        </authorList>
    </citation>
    <scope>NUCLEOTIDE SEQUENCE [LARGE SCALE GENOMIC DNA]</scope>
    <source>
        <strain evidence="1">Tcor2-1</strain>
        <tissue evidence="1">Whole body</tissue>
    </source>
</reference>
<keyword evidence="2" id="KW-1185">Reference proteome</keyword>
<feature type="non-terminal residue" evidence="1">
    <location>
        <position position="1"/>
    </location>
</feature>
<protein>
    <recommendedName>
        <fullName evidence="3">RNA-directed DNA polymerase from mobile element jockey</fullName>
    </recommendedName>
</protein>
<organism evidence="1 2">
    <name type="scientific">Trachymyrmex cornetzi</name>
    <dbReference type="NCBI Taxonomy" id="471704"/>
    <lineage>
        <taxon>Eukaryota</taxon>
        <taxon>Metazoa</taxon>
        <taxon>Ecdysozoa</taxon>
        <taxon>Arthropoda</taxon>
        <taxon>Hexapoda</taxon>
        <taxon>Insecta</taxon>
        <taxon>Pterygota</taxon>
        <taxon>Neoptera</taxon>
        <taxon>Endopterygota</taxon>
        <taxon>Hymenoptera</taxon>
        <taxon>Apocrita</taxon>
        <taxon>Aculeata</taxon>
        <taxon>Formicoidea</taxon>
        <taxon>Formicidae</taxon>
        <taxon>Myrmicinae</taxon>
        <taxon>Trachymyrmex</taxon>
    </lineage>
</organism>
<accession>A0A151J4D4</accession>
<gene>
    <name evidence="1" type="ORF">ALC57_10278</name>
</gene>
<proteinExistence type="predicted"/>
<evidence type="ECO:0008006" key="3">
    <source>
        <dbReference type="Google" id="ProtNLM"/>
    </source>
</evidence>